<dbReference type="EC" id="3.6.1.22" evidence="4"/>
<dbReference type="InterPro" id="IPR049734">
    <property type="entry name" value="NudC-like_C"/>
</dbReference>
<dbReference type="Pfam" id="PF00293">
    <property type="entry name" value="NUDIX"/>
    <property type="match status" value="1"/>
</dbReference>
<evidence type="ECO:0000256" key="2">
    <source>
        <dbReference type="ARBA" id="ARBA00001947"/>
    </source>
</evidence>
<evidence type="ECO:0000256" key="5">
    <source>
        <dbReference type="ARBA" id="ARBA00022723"/>
    </source>
</evidence>
<sequence>MLDSVMPLPVLNTFAGNPLDRAGDRRDDADWLAEQGASPDAMAMVLWEGRPLVEEAGEPRLAWLALSHARAVVPDRELFLGLWKGAPCFAVEVEGSADPAAGPLAGLGAFHEMREAAAILPGPDAAMAGTAKSLFDWRRRHGFCAACGVESENASGGWKRVCPACGVEHFPRVDPVTIMLAVFKGGAEPVCLLGRQAAWPEGRMSALAGFLEPGETIEAACAREIKEEAGLTVTAVRYHSSQPWPFPSQLMIGLICEVDSGEATPDQTELEAVAWLTRDEARACLEGTHPSIKAPPGIAIARTLLQAWVDGFDV</sequence>
<dbReference type="PANTHER" id="PTHR42904">
    <property type="entry name" value="NUDIX HYDROLASE, NUDC SUBFAMILY"/>
    <property type="match status" value="1"/>
</dbReference>
<dbReference type="PROSITE" id="PS00893">
    <property type="entry name" value="NUDIX_BOX"/>
    <property type="match status" value="1"/>
</dbReference>
<comment type="cofactor">
    <cofactor evidence="1">
        <name>Mg(2+)</name>
        <dbReference type="ChEBI" id="CHEBI:18420"/>
    </cofactor>
</comment>
<organism evidence="11 12">
    <name type="scientific">Brevundimonas denitrificans</name>
    <dbReference type="NCBI Taxonomy" id="1443434"/>
    <lineage>
        <taxon>Bacteria</taxon>
        <taxon>Pseudomonadati</taxon>
        <taxon>Pseudomonadota</taxon>
        <taxon>Alphaproteobacteria</taxon>
        <taxon>Caulobacterales</taxon>
        <taxon>Caulobacteraceae</taxon>
        <taxon>Brevundimonas</taxon>
    </lineage>
</organism>
<dbReference type="CDD" id="cd03429">
    <property type="entry name" value="NUDIX_NADH_pyrophosphatase_Nudt13"/>
    <property type="match status" value="1"/>
</dbReference>
<dbReference type="InterPro" id="IPR050241">
    <property type="entry name" value="NAD-cap_RNA_hydrolase_NudC"/>
</dbReference>
<accession>A0ABQ6BQI3</accession>
<comment type="cofactor">
    <cofactor evidence="2">
        <name>Zn(2+)</name>
        <dbReference type="ChEBI" id="CHEBI:29105"/>
    </cofactor>
</comment>
<evidence type="ECO:0000259" key="10">
    <source>
        <dbReference type="PROSITE" id="PS51462"/>
    </source>
</evidence>
<feature type="domain" description="Nudix hydrolase" evidence="10">
    <location>
        <begin position="171"/>
        <end position="299"/>
    </location>
</feature>
<dbReference type="InterPro" id="IPR020084">
    <property type="entry name" value="NUDIX_hydrolase_CS"/>
</dbReference>
<comment type="catalytic activity">
    <reaction evidence="9">
        <text>a 5'-end NAD(+)-phospho-ribonucleoside in mRNA + H2O = a 5'-end phospho-adenosine-phospho-ribonucleoside in mRNA + beta-nicotinamide D-ribonucleotide + 2 H(+)</text>
        <dbReference type="Rhea" id="RHEA:60876"/>
        <dbReference type="Rhea" id="RHEA-COMP:15698"/>
        <dbReference type="Rhea" id="RHEA-COMP:15719"/>
        <dbReference type="ChEBI" id="CHEBI:14649"/>
        <dbReference type="ChEBI" id="CHEBI:15377"/>
        <dbReference type="ChEBI" id="CHEBI:15378"/>
        <dbReference type="ChEBI" id="CHEBI:144029"/>
        <dbReference type="ChEBI" id="CHEBI:144051"/>
    </reaction>
    <physiologicalReaction direction="left-to-right" evidence="9">
        <dbReference type="Rhea" id="RHEA:60877"/>
    </physiologicalReaction>
</comment>
<evidence type="ECO:0000256" key="1">
    <source>
        <dbReference type="ARBA" id="ARBA00001946"/>
    </source>
</evidence>
<evidence type="ECO:0000256" key="4">
    <source>
        <dbReference type="ARBA" id="ARBA00012381"/>
    </source>
</evidence>
<keyword evidence="8" id="KW-0520">NAD</keyword>
<dbReference type="Gene3D" id="3.90.79.20">
    <property type="match status" value="1"/>
</dbReference>
<keyword evidence="5" id="KW-0479">Metal-binding</keyword>
<keyword evidence="12" id="KW-1185">Reference proteome</keyword>
<evidence type="ECO:0000256" key="6">
    <source>
        <dbReference type="ARBA" id="ARBA00022801"/>
    </source>
</evidence>
<dbReference type="PANTHER" id="PTHR42904:SF6">
    <property type="entry name" value="NAD-CAPPED RNA HYDROLASE NUDT12"/>
    <property type="match status" value="1"/>
</dbReference>
<evidence type="ECO:0000313" key="11">
    <source>
        <dbReference type="EMBL" id="GLS02756.1"/>
    </source>
</evidence>
<dbReference type="NCBIfam" id="NF001299">
    <property type="entry name" value="PRK00241.1"/>
    <property type="match status" value="1"/>
</dbReference>
<dbReference type="InterPro" id="IPR015375">
    <property type="entry name" value="NADH_PPase-like_N"/>
</dbReference>
<comment type="similarity">
    <text evidence="3">Belongs to the Nudix hydrolase family. NudC subfamily.</text>
</comment>
<dbReference type="PROSITE" id="PS51462">
    <property type="entry name" value="NUDIX"/>
    <property type="match status" value="1"/>
</dbReference>
<proteinExistence type="inferred from homology"/>
<evidence type="ECO:0000256" key="7">
    <source>
        <dbReference type="ARBA" id="ARBA00022842"/>
    </source>
</evidence>
<protein>
    <recommendedName>
        <fullName evidence="4">NAD(+) diphosphatase</fullName>
        <ecNumber evidence="4">3.6.1.22</ecNumber>
    </recommendedName>
</protein>
<dbReference type="InterPro" id="IPR000086">
    <property type="entry name" value="NUDIX_hydrolase_dom"/>
</dbReference>
<dbReference type="Pfam" id="PF09296">
    <property type="entry name" value="NUDIX-like"/>
    <property type="match status" value="1"/>
</dbReference>
<name>A0ABQ6BQI3_9CAUL</name>
<evidence type="ECO:0000256" key="3">
    <source>
        <dbReference type="ARBA" id="ARBA00009595"/>
    </source>
</evidence>
<evidence type="ECO:0000313" key="12">
    <source>
        <dbReference type="Proteomes" id="UP001156921"/>
    </source>
</evidence>
<reference evidence="12" key="1">
    <citation type="journal article" date="2019" name="Int. J. Syst. Evol. Microbiol.">
        <title>The Global Catalogue of Microorganisms (GCM) 10K type strain sequencing project: providing services to taxonomists for standard genome sequencing and annotation.</title>
        <authorList>
            <consortium name="The Broad Institute Genomics Platform"/>
            <consortium name="The Broad Institute Genome Sequencing Center for Infectious Disease"/>
            <person name="Wu L."/>
            <person name="Ma J."/>
        </authorList>
    </citation>
    <scope>NUCLEOTIDE SEQUENCE [LARGE SCALE GENOMIC DNA]</scope>
    <source>
        <strain evidence="12">NBRC 110107</strain>
    </source>
</reference>
<gene>
    <name evidence="11" type="ORF">GCM10007859_27870</name>
</gene>
<dbReference type="InterPro" id="IPR015376">
    <property type="entry name" value="Znr_NADH_PPase"/>
</dbReference>
<evidence type="ECO:0000256" key="8">
    <source>
        <dbReference type="ARBA" id="ARBA00023027"/>
    </source>
</evidence>
<dbReference type="SUPFAM" id="SSF55811">
    <property type="entry name" value="Nudix"/>
    <property type="match status" value="1"/>
</dbReference>
<dbReference type="Gene3D" id="3.90.79.10">
    <property type="entry name" value="Nucleoside Triphosphate Pyrophosphohydrolase"/>
    <property type="match status" value="1"/>
</dbReference>
<dbReference type="InterPro" id="IPR015797">
    <property type="entry name" value="NUDIX_hydrolase-like_dom_sf"/>
</dbReference>
<dbReference type="EMBL" id="BSOY01000105">
    <property type="protein sequence ID" value="GLS02756.1"/>
    <property type="molecule type" value="Genomic_DNA"/>
</dbReference>
<keyword evidence="6" id="KW-0378">Hydrolase</keyword>
<evidence type="ECO:0000256" key="9">
    <source>
        <dbReference type="ARBA" id="ARBA00023679"/>
    </source>
</evidence>
<dbReference type="Proteomes" id="UP001156921">
    <property type="component" value="Unassembled WGS sequence"/>
</dbReference>
<keyword evidence="7" id="KW-0460">Magnesium</keyword>
<dbReference type="Pfam" id="PF09297">
    <property type="entry name" value="Zn_ribbon_NUD"/>
    <property type="match status" value="1"/>
</dbReference>
<comment type="caution">
    <text evidence="11">The sequence shown here is derived from an EMBL/GenBank/DDBJ whole genome shotgun (WGS) entry which is preliminary data.</text>
</comment>